<keyword evidence="14" id="KW-1185">Reference proteome</keyword>
<feature type="transmembrane region" description="Helical" evidence="10">
    <location>
        <begin position="137"/>
        <end position="156"/>
    </location>
</feature>
<proteinExistence type="inferred from homology"/>
<keyword evidence="4 10" id="KW-0812">Transmembrane</keyword>
<keyword evidence="6 10" id="KW-0443">Lipid metabolism</keyword>
<evidence type="ECO:0000313" key="14">
    <source>
        <dbReference type="Proteomes" id="UP001108123"/>
    </source>
</evidence>
<dbReference type="HAMAP" id="MF_01043">
    <property type="entry name" value="PlsY"/>
    <property type="match status" value="1"/>
</dbReference>
<sequence>MNNILKIAIIAYLIGNFSSAYILGKLCRKKDIRNYGSGNAGATNALRVFGLKIGIIAFIFDILKGFVAVKVGKSIMGFDGGLVAGLFVVIGHNWPIFLKFKGGKGIASSLGVMLCLNPPITIICMIIGFSIIAKTRYVSLGSIVATGLVPIVGLIMKKPFDLKFFLFTIVLAFMAILRHRSNIKRLLAGEESKLGERVD</sequence>
<evidence type="ECO:0000256" key="6">
    <source>
        <dbReference type="ARBA" id="ARBA00023098"/>
    </source>
</evidence>
<feature type="transmembrane region" description="Helical" evidence="10">
    <location>
        <begin position="106"/>
        <end position="130"/>
    </location>
</feature>
<comment type="caution">
    <text evidence="12">The sequence shown here is derived from an EMBL/GenBank/DDBJ whole genome shotgun (WGS) entry which is preliminary data.</text>
</comment>
<keyword evidence="5 10" id="KW-1133">Transmembrane helix</keyword>
<keyword evidence="9 10" id="KW-1208">Phospholipid metabolism</keyword>
<dbReference type="SMART" id="SM01207">
    <property type="entry name" value="G3P_acyltransf"/>
    <property type="match status" value="1"/>
</dbReference>
<feature type="transmembrane region" description="Helical" evidence="10">
    <location>
        <begin position="162"/>
        <end position="177"/>
    </location>
</feature>
<dbReference type="Proteomes" id="UP000462760">
    <property type="component" value="Unassembled WGS sequence"/>
</dbReference>
<feature type="transmembrane region" description="Helical" evidence="10">
    <location>
        <begin position="7"/>
        <end position="24"/>
    </location>
</feature>
<feature type="transmembrane region" description="Helical" evidence="10">
    <location>
        <begin position="75"/>
        <end position="94"/>
    </location>
</feature>
<evidence type="ECO:0000256" key="4">
    <source>
        <dbReference type="ARBA" id="ARBA00022692"/>
    </source>
</evidence>
<keyword evidence="8 10" id="KW-0594">Phospholipid biosynthesis</keyword>
<dbReference type="RefSeq" id="WP_154484836.1">
    <property type="nucleotide sequence ID" value="NZ_JAHLOA010000004.1"/>
</dbReference>
<evidence type="ECO:0000256" key="5">
    <source>
        <dbReference type="ARBA" id="ARBA00022989"/>
    </source>
</evidence>
<evidence type="ECO:0000313" key="11">
    <source>
        <dbReference type="EMBL" id="MCG4564023.1"/>
    </source>
</evidence>
<reference evidence="12 13" key="1">
    <citation type="submission" date="2019-08" db="EMBL/GenBank/DDBJ databases">
        <title>In-depth cultivation of the pig gut microbiome towards novel bacterial diversity and tailored functional studies.</title>
        <authorList>
            <person name="Wylensek D."/>
            <person name="Hitch T.C.A."/>
            <person name="Clavel T."/>
        </authorList>
    </citation>
    <scope>NUCLEOTIDE SEQUENCE [LARGE SCALE GENOMIC DNA]</scope>
    <source>
        <strain evidence="12 13">Med78-601-WT-4W-RMD-3</strain>
    </source>
</reference>
<reference evidence="11" key="2">
    <citation type="submission" date="2022-01" db="EMBL/GenBank/DDBJ databases">
        <title>Collection of gut derived symbiotic bacterial strains cultured from healthy donors.</title>
        <authorList>
            <person name="Lin H."/>
            <person name="Kohout C."/>
            <person name="Waligurski E."/>
            <person name="Pamer E.G."/>
        </authorList>
    </citation>
    <scope>NUCLEOTIDE SEQUENCE</scope>
    <source>
        <strain evidence="11">MSK.14.39</strain>
    </source>
</reference>
<evidence type="ECO:0000256" key="8">
    <source>
        <dbReference type="ARBA" id="ARBA00023209"/>
    </source>
</evidence>
<keyword evidence="12" id="KW-0012">Acyltransferase</keyword>
<evidence type="ECO:0000256" key="3">
    <source>
        <dbReference type="ARBA" id="ARBA00022679"/>
    </source>
</evidence>
<comment type="function">
    <text evidence="10">Catalyzes the transfer of an acyl group from acyl-phosphate (acyl-PO(4)) to glycerol-3-phosphate (G3P) to form lysophosphatidic acid (LPA). This enzyme utilizes acyl-phosphate as fatty acyl donor, but not acyl-CoA or acyl-ACP.</text>
</comment>
<comment type="subcellular location">
    <subcellularLocation>
        <location evidence="10">Cell membrane</location>
        <topology evidence="10">Multi-pass membrane protein</topology>
    </subcellularLocation>
</comment>
<evidence type="ECO:0000256" key="9">
    <source>
        <dbReference type="ARBA" id="ARBA00023264"/>
    </source>
</evidence>
<dbReference type="Pfam" id="PF02660">
    <property type="entry name" value="G3P_acyltransf"/>
    <property type="match status" value="1"/>
</dbReference>
<evidence type="ECO:0000256" key="7">
    <source>
        <dbReference type="ARBA" id="ARBA00023136"/>
    </source>
</evidence>
<comment type="subunit">
    <text evidence="10">Probably interacts with PlsX.</text>
</comment>
<dbReference type="EMBL" id="VULR01000017">
    <property type="protein sequence ID" value="MSS44166.1"/>
    <property type="molecule type" value="Genomic_DNA"/>
</dbReference>
<dbReference type="PANTHER" id="PTHR30309:SF0">
    <property type="entry name" value="GLYCEROL-3-PHOSPHATE ACYLTRANSFERASE-RELATED"/>
    <property type="match status" value="1"/>
</dbReference>
<comment type="similarity">
    <text evidence="10">Belongs to the PlsY family.</text>
</comment>
<accession>A0A844FJU8</accession>
<evidence type="ECO:0000256" key="10">
    <source>
        <dbReference type="HAMAP-Rule" id="MF_01043"/>
    </source>
</evidence>
<dbReference type="NCBIfam" id="TIGR00023">
    <property type="entry name" value="glycerol-3-phosphate 1-O-acyltransferase PlsY"/>
    <property type="match status" value="1"/>
</dbReference>
<name>A0A844FJU8_9FIRM</name>
<dbReference type="AlphaFoldDB" id="A0A844FJU8"/>
<dbReference type="PANTHER" id="PTHR30309">
    <property type="entry name" value="INNER MEMBRANE PROTEIN YGIH"/>
    <property type="match status" value="1"/>
</dbReference>
<keyword evidence="3 10" id="KW-0808">Transferase</keyword>
<evidence type="ECO:0000256" key="2">
    <source>
        <dbReference type="ARBA" id="ARBA00022516"/>
    </source>
</evidence>
<keyword evidence="7 10" id="KW-0472">Membrane</keyword>
<feature type="transmembrane region" description="Helical" evidence="10">
    <location>
        <begin position="44"/>
        <end position="63"/>
    </location>
</feature>
<evidence type="ECO:0000313" key="13">
    <source>
        <dbReference type="Proteomes" id="UP000462760"/>
    </source>
</evidence>
<gene>
    <name evidence="10 12" type="primary">plsY</name>
    <name evidence="12" type="ORF">FYJ27_10650</name>
    <name evidence="11" type="ORF">L0P62_01035</name>
</gene>
<dbReference type="UniPathway" id="UPA00085"/>
<dbReference type="OrthoDB" id="9777124at2"/>
<dbReference type="GO" id="GO:0043772">
    <property type="term" value="F:acyl-phosphate glycerol-3-phosphate acyltransferase activity"/>
    <property type="evidence" value="ECO:0007669"/>
    <property type="project" value="UniProtKB-UniRule"/>
</dbReference>
<dbReference type="GO" id="GO:0008654">
    <property type="term" value="P:phospholipid biosynthetic process"/>
    <property type="evidence" value="ECO:0007669"/>
    <property type="project" value="UniProtKB-UniRule"/>
</dbReference>
<evidence type="ECO:0000313" key="12">
    <source>
        <dbReference type="EMBL" id="MSS44166.1"/>
    </source>
</evidence>
<dbReference type="GO" id="GO:0005886">
    <property type="term" value="C:plasma membrane"/>
    <property type="evidence" value="ECO:0007669"/>
    <property type="project" value="UniProtKB-SubCell"/>
</dbReference>
<dbReference type="InterPro" id="IPR003811">
    <property type="entry name" value="G3P_acylTferase_PlsY"/>
</dbReference>
<dbReference type="Proteomes" id="UP001108123">
    <property type="component" value="Unassembled WGS sequence"/>
</dbReference>
<keyword evidence="1 10" id="KW-1003">Cell membrane</keyword>
<dbReference type="EC" id="2.3.1.275" evidence="10"/>
<evidence type="ECO:0000256" key="1">
    <source>
        <dbReference type="ARBA" id="ARBA00022475"/>
    </source>
</evidence>
<protein>
    <recommendedName>
        <fullName evidence="10">Glycerol-3-phosphate acyltransferase</fullName>
    </recommendedName>
    <alternativeName>
        <fullName evidence="10">Acyl-PO4 G3P acyltransferase</fullName>
    </alternativeName>
    <alternativeName>
        <fullName evidence="10">Acyl-phosphate--glycerol-3-phosphate acyltransferase</fullName>
    </alternativeName>
    <alternativeName>
        <fullName evidence="10">G3P acyltransferase</fullName>
        <shortName evidence="10">GPAT</shortName>
        <ecNumber evidence="10">2.3.1.275</ecNumber>
    </alternativeName>
    <alternativeName>
        <fullName evidence="10">Lysophosphatidic acid synthase</fullName>
        <shortName evidence="10">LPA synthase</shortName>
    </alternativeName>
</protein>
<organism evidence="12 13">
    <name type="scientific">Anaerosalibacter bizertensis</name>
    <dbReference type="NCBI Taxonomy" id="932217"/>
    <lineage>
        <taxon>Bacteria</taxon>
        <taxon>Bacillati</taxon>
        <taxon>Bacillota</taxon>
        <taxon>Tissierellia</taxon>
        <taxon>Tissierellales</taxon>
        <taxon>Sporanaerobacteraceae</taxon>
        <taxon>Anaerosalibacter</taxon>
    </lineage>
</organism>
<keyword evidence="2 10" id="KW-0444">Lipid biosynthesis</keyword>
<dbReference type="EMBL" id="JAKNID010000002">
    <property type="protein sequence ID" value="MCG4564023.1"/>
    <property type="molecule type" value="Genomic_DNA"/>
</dbReference>
<comment type="catalytic activity">
    <reaction evidence="10">
        <text>an acyl phosphate + sn-glycerol 3-phosphate = a 1-acyl-sn-glycero-3-phosphate + phosphate</text>
        <dbReference type="Rhea" id="RHEA:34075"/>
        <dbReference type="ChEBI" id="CHEBI:43474"/>
        <dbReference type="ChEBI" id="CHEBI:57597"/>
        <dbReference type="ChEBI" id="CHEBI:57970"/>
        <dbReference type="ChEBI" id="CHEBI:59918"/>
        <dbReference type="EC" id="2.3.1.275"/>
    </reaction>
</comment>
<comment type="pathway">
    <text evidence="10">Lipid metabolism; phospholipid metabolism.</text>
</comment>